<evidence type="ECO:0000259" key="3">
    <source>
        <dbReference type="PROSITE" id="PS51269"/>
    </source>
</evidence>
<comment type="similarity">
    <text evidence="2">Belongs to the COMM domain-containing protein 3 family.</text>
</comment>
<dbReference type="PROSITE" id="PS51269">
    <property type="entry name" value="COMM"/>
    <property type="match status" value="1"/>
</dbReference>
<accession>A0AAV7BM28</accession>
<name>A0AAV7BM28_ENGPU</name>
<comment type="caution">
    <text evidence="4">The sequence shown here is derived from an EMBL/GenBank/DDBJ whole genome shotgun (WGS) entry which is preliminary data.</text>
</comment>
<dbReference type="AlphaFoldDB" id="A0AAV7BM28"/>
<dbReference type="InterPro" id="IPR017920">
    <property type="entry name" value="COMM"/>
</dbReference>
<evidence type="ECO:0000256" key="1">
    <source>
        <dbReference type="ARBA" id="ARBA00016548"/>
    </source>
</evidence>
<dbReference type="PANTHER" id="PTHR31159:SF1">
    <property type="entry name" value="COMM DOMAIN-CONTAINING PROTEIN 3"/>
    <property type="match status" value="1"/>
</dbReference>
<dbReference type="GO" id="GO:0006814">
    <property type="term" value="P:sodium ion transport"/>
    <property type="evidence" value="ECO:0007669"/>
    <property type="project" value="InterPro"/>
</dbReference>
<dbReference type="CDD" id="cd04751">
    <property type="entry name" value="Commd3"/>
    <property type="match status" value="1"/>
</dbReference>
<dbReference type="Pfam" id="PF21672">
    <property type="entry name" value="COMM_HN"/>
    <property type="match status" value="1"/>
</dbReference>
<dbReference type="Proteomes" id="UP000824782">
    <property type="component" value="Unassembled WGS sequence"/>
</dbReference>
<gene>
    <name evidence="4" type="ORF">GDO81_012505</name>
</gene>
<proteinExistence type="inferred from homology"/>
<dbReference type="InterPro" id="IPR037355">
    <property type="entry name" value="COMMD3"/>
</dbReference>
<reference evidence="4" key="1">
    <citation type="thesis" date="2020" institute="ProQuest LLC" country="789 East Eisenhower Parkway, Ann Arbor, MI, USA">
        <title>Comparative Genomics and Chromosome Evolution.</title>
        <authorList>
            <person name="Mudd A.B."/>
        </authorList>
    </citation>
    <scope>NUCLEOTIDE SEQUENCE</scope>
    <source>
        <strain evidence="4">237g6f4</strain>
        <tissue evidence="4">Blood</tissue>
    </source>
</reference>
<evidence type="ECO:0000313" key="5">
    <source>
        <dbReference type="Proteomes" id="UP000824782"/>
    </source>
</evidence>
<evidence type="ECO:0000313" key="4">
    <source>
        <dbReference type="EMBL" id="KAG8573701.1"/>
    </source>
</evidence>
<dbReference type="Pfam" id="PF07258">
    <property type="entry name" value="COMM_domain"/>
    <property type="match status" value="1"/>
</dbReference>
<feature type="domain" description="COMM" evidence="3">
    <location>
        <begin position="124"/>
        <end position="193"/>
    </location>
</feature>
<evidence type="ECO:0000256" key="2">
    <source>
        <dbReference type="ARBA" id="ARBA00093469"/>
    </source>
</evidence>
<protein>
    <recommendedName>
        <fullName evidence="1">COMM domain-containing protein 3</fullName>
    </recommendedName>
</protein>
<dbReference type="EMBL" id="WNYA01000005">
    <property type="protein sequence ID" value="KAG8573701.1"/>
    <property type="molecule type" value="Genomic_DNA"/>
</dbReference>
<keyword evidence="5" id="KW-1185">Reference proteome</keyword>
<dbReference type="PANTHER" id="PTHR31159">
    <property type="entry name" value="COMM DOMAIN-CONTAINING PROTEIN 3"/>
    <property type="match status" value="1"/>
</dbReference>
<organism evidence="4 5">
    <name type="scientific">Engystomops pustulosus</name>
    <name type="common">Tungara frog</name>
    <name type="synonym">Physalaemus pustulosus</name>
    <dbReference type="NCBI Taxonomy" id="76066"/>
    <lineage>
        <taxon>Eukaryota</taxon>
        <taxon>Metazoa</taxon>
        <taxon>Chordata</taxon>
        <taxon>Craniata</taxon>
        <taxon>Vertebrata</taxon>
        <taxon>Euteleostomi</taxon>
        <taxon>Amphibia</taxon>
        <taxon>Batrachia</taxon>
        <taxon>Anura</taxon>
        <taxon>Neobatrachia</taxon>
        <taxon>Hyloidea</taxon>
        <taxon>Leptodactylidae</taxon>
        <taxon>Leiuperinae</taxon>
        <taxon>Engystomops</taxon>
    </lineage>
</organism>
<sequence>MELSEDLLRGLQRLADPAQFNLKVFSAVLRAALHSLSPEQAAHPALDDTVFQHIPPCHIKECQAAATTCILEAVRNNVDRAALSTFLEDCKFDKERTEHFWTEYQKHRESLEILLENIGRGPQHVSDVSWRLAYEIKTNQLYKTYRPSYLVKFNLESADTSKAPDLSFNCSMEQLQDLVGKLKDAAKSLERTSQL</sequence>